<feature type="signal peptide" evidence="7">
    <location>
        <begin position="1"/>
        <end position="27"/>
    </location>
</feature>
<dbReference type="InterPro" id="IPR005967">
    <property type="entry name" value="ThiB"/>
</dbReference>
<dbReference type="PANTHER" id="PTHR30006">
    <property type="entry name" value="THIAMINE-BINDING PERIPLASMIC PROTEIN-RELATED"/>
    <property type="match status" value="1"/>
</dbReference>
<reference evidence="8 9" key="1">
    <citation type="submission" date="2018-06" db="EMBL/GenBank/DDBJ databases">
        <title>Genomic Encyclopedia of Type Strains, Phase III (KMG-III): the genomes of soil and plant-associated and newly described type strains.</title>
        <authorList>
            <person name="Whitman W."/>
        </authorList>
    </citation>
    <scope>NUCLEOTIDE SEQUENCE [LARGE SCALE GENOMIC DNA]</scope>
    <source>
        <strain evidence="8 9">CECT 7732</strain>
    </source>
</reference>
<evidence type="ECO:0000256" key="1">
    <source>
        <dbReference type="ARBA" id="ARBA00004418"/>
    </source>
</evidence>
<keyword evidence="9" id="KW-1185">Reference proteome</keyword>
<evidence type="ECO:0000313" key="8">
    <source>
        <dbReference type="EMBL" id="RBO83196.1"/>
    </source>
</evidence>
<evidence type="ECO:0000256" key="4">
    <source>
        <dbReference type="ARBA" id="ARBA00022448"/>
    </source>
</evidence>
<dbReference type="AlphaFoldDB" id="A0A366CZQ7"/>
<protein>
    <recommendedName>
        <fullName evidence="3">Thiamine-binding periplasmic protein</fullName>
    </recommendedName>
</protein>
<name>A0A366CZQ7_9GAMM</name>
<dbReference type="PANTHER" id="PTHR30006:SF3">
    <property type="entry name" value="THIAMINE-BINDING PERIPLASMIC PROTEIN"/>
    <property type="match status" value="1"/>
</dbReference>
<dbReference type="GO" id="GO:0030975">
    <property type="term" value="F:thiamine binding"/>
    <property type="evidence" value="ECO:0007669"/>
    <property type="project" value="InterPro"/>
</dbReference>
<dbReference type="CDD" id="cd13545">
    <property type="entry name" value="PBP2_TbpA"/>
    <property type="match status" value="1"/>
</dbReference>
<organism evidence="8 9">
    <name type="scientific">Marinomonas aquiplantarum</name>
    <dbReference type="NCBI Taxonomy" id="491951"/>
    <lineage>
        <taxon>Bacteria</taxon>
        <taxon>Pseudomonadati</taxon>
        <taxon>Pseudomonadota</taxon>
        <taxon>Gammaproteobacteria</taxon>
        <taxon>Oceanospirillales</taxon>
        <taxon>Oceanospirillaceae</taxon>
        <taxon>Marinomonas</taxon>
    </lineage>
</organism>
<dbReference type="PROSITE" id="PS01037">
    <property type="entry name" value="SBP_BACTERIAL_1"/>
    <property type="match status" value="1"/>
</dbReference>
<evidence type="ECO:0000256" key="3">
    <source>
        <dbReference type="ARBA" id="ARBA00019815"/>
    </source>
</evidence>
<proteinExistence type="inferred from homology"/>
<dbReference type="EMBL" id="QNRF01000004">
    <property type="protein sequence ID" value="RBO83196.1"/>
    <property type="molecule type" value="Genomic_DNA"/>
</dbReference>
<dbReference type="SUPFAM" id="SSF53850">
    <property type="entry name" value="Periplasmic binding protein-like II"/>
    <property type="match status" value="1"/>
</dbReference>
<dbReference type="NCBIfam" id="TIGR01254">
    <property type="entry name" value="sfuA"/>
    <property type="match status" value="1"/>
</dbReference>
<evidence type="ECO:0000256" key="5">
    <source>
        <dbReference type="ARBA" id="ARBA00022729"/>
    </source>
</evidence>
<dbReference type="NCBIfam" id="TIGR01276">
    <property type="entry name" value="thiB"/>
    <property type="match status" value="1"/>
</dbReference>
<keyword evidence="4" id="KW-0813">Transport</keyword>
<comment type="subcellular location">
    <subcellularLocation>
        <location evidence="1">Periplasm</location>
    </subcellularLocation>
</comment>
<dbReference type="Pfam" id="PF01547">
    <property type="entry name" value="SBP_bac_1"/>
    <property type="match status" value="1"/>
</dbReference>
<comment type="similarity">
    <text evidence="2">Belongs to the bacterial solute-binding protein 1 family.</text>
</comment>
<dbReference type="Gene3D" id="3.40.190.10">
    <property type="entry name" value="Periplasmic binding protein-like II"/>
    <property type="match status" value="2"/>
</dbReference>
<keyword evidence="6" id="KW-0574">Periplasm</keyword>
<comment type="caution">
    <text evidence="8">The sequence shown here is derived from an EMBL/GenBank/DDBJ whole genome shotgun (WGS) entry which is preliminary data.</text>
</comment>
<evidence type="ECO:0000256" key="2">
    <source>
        <dbReference type="ARBA" id="ARBA00008520"/>
    </source>
</evidence>
<keyword evidence="5 7" id="KW-0732">Signal</keyword>
<dbReference type="RefSeq" id="WP_113874165.1">
    <property type="nucleotide sequence ID" value="NZ_QNRF01000004.1"/>
</dbReference>
<dbReference type="InterPro" id="IPR006061">
    <property type="entry name" value="SBP_1_CS"/>
</dbReference>
<dbReference type="InterPro" id="IPR006059">
    <property type="entry name" value="SBP"/>
</dbReference>
<feature type="chain" id="PRO_5017075734" description="Thiamine-binding periplasmic protein" evidence="7">
    <location>
        <begin position="28"/>
        <end position="337"/>
    </location>
</feature>
<dbReference type="InterPro" id="IPR005948">
    <property type="entry name" value="ThiB-like"/>
</dbReference>
<dbReference type="Proteomes" id="UP000252086">
    <property type="component" value="Unassembled WGS sequence"/>
</dbReference>
<dbReference type="GO" id="GO:0015888">
    <property type="term" value="P:thiamine transport"/>
    <property type="evidence" value="ECO:0007669"/>
    <property type="project" value="InterPro"/>
</dbReference>
<evidence type="ECO:0000313" key="9">
    <source>
        <dbReference type="Proteomes" id="UP000252086"/>
    </source>
</evidence>
<dbReference type="GO" id="GO:0055085">
    <property type="term" value="P:transmembrane transport"/>
    <property type="evidence" value="ECO:0007669"/>
    <property type="project" value="InterPro"/>
</dbReference>
<sequence>MKKLSFRTCSSIALATVTLSFSVLSSAAQTLNVYTYDSFASDWGPGPKIKENFEKQCDCEVNFVALDSSVGILSRVQLEGNSSSADVLLGLDLNLMQAAKKSGLLAEHGVDTSVVNLEGGWSDKVFVPFDHGHFAFIYNSETLANPPKSLAEIVENQDLRVIYQDPRTSTPGLGLLLWMKSVYGDKAASAWSKLASHTVTVTKGWSDAYGLFLKGEADLVLSYTTSPAYHIVAEGETKYQAIEAKEGRYPQVEVAAMMKSAPNKALAERFMSFILTSGFQSTIATGNWMLPVIDLEQPLPDAFASAMKPSTNLVLPADQVAEQRKAWVNEWLNATTE</sequence>
<accession>A0A366CZQ7</accession>
<evidence type="ECO:0000256" key="7">
    <source>
        <dbReference type="SAM" id="SignalP"/>
    </source>
</evidence>
<gene>
    <name evidence="8" type="ORF">DFP76_10411</name>
</gene>
<evidence type="ECO:0000256" key="6">
    <source>
        <dbReference type="ARBA" id="ARBA00022764"/>
    </source>
</evidence>
<dbReference type="GO" id="GO:0030288">
    <property type="term" value="C:outer membrane-bounded periplasmic space"/>
    <property type="evidence" value="ECO:0007669"/>
    <property type="project" value="InterPro"/>
</dbReference>
<dbReference type="GO" id="GO:0030976">
    <property type="term" value="F:thiamine pyrophosphate binding"/>
    <property type="evidence" value="ECO:0007669"/>
    <property type="project" value="TreeGrafter"/>
</dbReference>
<dbReference type="OrthoDB" id="8013425at2"/>